<accession>A0ABY6CVZ5</accession>
<feature type="transmembrane region" description="Helical" evidence="1">
    <location>
        <begin position="305"/>
        <end position="326"/>
    </location>
</feature>
<keyword evidence="3" id="KW-1185">Reference proteome</keyword>
<feature type="transmembrane region" description="Helical" evidence="1">
    <location>
        <begin position="21"/>
        <end position="42"/>
    </location>
</feature>
<keyword evidence="1" id="KW-0472">Membrane</keyword>
<feature type="transmembrane region" description="Helical" evidence="1">
    <location>
        <begin position="254"/>
        <end position="274"/>
    </location>
</feature>
<organism evidence="2 3">
    <name type="scientific">Reichenbachiella agarivorans</name>
    <dbReference type="NCBI Taxonomy" id="2979464"/>
    <lineage>
        <taxon>Bacteria</taxon>
        <taxon>Pseudomonadati</taxon>
        <taxon>Bacteroidota</taxon>
        <taxon>Cytophagia</taxon>
        <taxon>Cytophagales</taxon>
        <taxon>Reichenbachiellaceae</taxon>
        <taxon>Reichenbachiella</taxon>
    </lineage>
</organism>
<evidence type="ECO:0000313" key="3">
    <source>
        <dbReference type="Proteomes" id="UP001065174"/>
    </source>
</evidence>
<sequence>MSKINSLYLQLFRRTDKPYIPLLRIFLVLISLKELITVSHKFRAYFSEPVLFYRSDALTDALYALFSSYPTQFFYLFVIVGCFAALGLMTRWTLSIYALTYLMVIYFDTSTGIYNHETGLSVQILLVLSMAPGIKNFSLDNLIKNRFQFNSWLKIESYNDWGLKLIMLLIVLGYFTAGVSKIRYGTFNWMDGETLSYYLSGQASFLNPVAQKFIPVSESVDWKGTNGIVAYTYGNFQSKPQLIEWTKILSKSDWLMSLLSVVTILFELGALGILFWKPYRVFFLLSAVGFHFSIRLFMGLGFLDYQVICLCLVDWPYLYSYLTNLIKWIKQKMTF</sequence>
<name>A0ABY6CVZ5_9BACT</name>
<protein>
    <submittedName>
        <fullName evidence="2">HTTM domain-containing protein</fullName>
    </submittedName>
</protein>
<gene>
    <name evidence="2" type="ORF">N6H18_00375</name>
</gene>
<evidence type="ECO:0000256" key="1">
    <source>
        <dbReference type="SAM" id="Phobius"/>
    </source>
</evidence>
<dbReference type="RefSeq" id="WP_262309865.1">
    <property type="nucleotide sequence ID" value="NZ_CP106679.1"/>
</dbReference>
<keyword evidence="1" id="KW-1133">Transmembrane helix</keyword>
<evidence type="ECO:0000313" key="2">
    <source>
        <dbReference type="EMBL" id="UXP32430.1"/>
    </source>
</evidence>
<feature type="transmembrane region" description="Helical" evidence="1">
    <location>
        <begin position="161"/>
        <end position="180"/>
    </location>
</feature>
<reference evidence="2" key="1">
    <citation type="submission" date="2022-09" db="EMBL/GenBank/DDBJ databases">
        <title>Comparative genomics and taxonomic characterization of three novel marine species of genus Reichenbachiella exhibiting antioxidant and polysaccharide degradation activities.</title>
        <authorList>
            <person name="Muhammad N."/>
            <person name="Lee Y.-J."/>
            <person name="Ko J."/>
            <person name="Kim S.-G."/>
        </authorList>
    </citation>
    <scope>NUCLEOTIDE SEQUENCE</scope>
    <source>
        <strain evidence="2">BKB1-1</strain>
    </source>
</reference>
<feature type="transmembrane region" description="Helical" evidence="1">
    <location>
        <begin position="62"/>
        <end position="87"/>
    </location>
</feature>
<feature type="transmembrane region" description="Helical" evidence="1">
    <location>
        <begin position="281"/>
        <end position="299"/>
    </location>
</feature>
<dbReference type="Proteomes" id="UP001065174">
    <property type="component" value="Chromosome"/>
</dbReference>
<keyword evidence="1" id="KW-0812">Transmembrane</keyword>
<proteinExistence type="predicted"/>
<dbReference type="EMBL" id="CP106679">
    <property type="protein sequence ID" value="UXP32430.1"/>
    <property type="molecule type" value="Genomic_DNA"/>
</dbReference>